<feature type="compositionally biased region" description="Basic and acidic residues" evidence="1">
    <location>
        <begin position="37"/>
        <end position="47"/>
    </location>
</feature>
<sequence length="295" mass="32204">MGQQTIDSKISEYGLRNPENNSPNCDKPPPVGAKKTPLRDLQNEHRTVPYSTASSSVSKDRGPVTDPTKVSGTKRPSPECPVSPSHCQPPSTSAINGHLVYVRRKPEAELGKNCAFDCSSTNNCQQPRHASQVEGINQKKPEINDAKVSCFSAFAPLPMPSSTSSSAKPSMPLPSGKPVTRLAPLESNQHTVVSAASGLDSPKGTKKLHFEERYYQLQMLLKKLDQSDLEDYTQMLRSLSAVELSKHAVELEKRSIQLSLEEAKELQRAAVLNVLGKTMKMAKAQPSNQPGQSYK</sequence>
<evidence type="ECO:0000313" key="3">
    <source>
        <dbReference type="Proteomes" id="UP001165190"/>
    </source>
</evidence>
<dbReference type="Proteomes" id="UP001165190">
    <property type="component" value="Unassembled WGS sequence"/>
</dbReference>
<feature type="region of interest" description="Disordered" evidence="1">
    <location>
        <begin position="1"/>
        <end position="94"/>
    </location>
</feature>
<dbReference type="Pfam" id="PF10044">
    <property type="entry name" value="LIN52"/>
    <property type="match status" value="1"/>
</dbReference>
<dbReference type="PANTHER" id="PTHR34555">
    <property type="entry name" value="INTEGRAL MEMBRANE HEMOLYSIN-III-LIKE PROTEIN"/>
    <property type="match status" value="1"/>
</dbReference>
<reference evidence="2" key="1">
    <citation type="submission" date="2023-05" db="EMBL/GenBank/DDBJ databases">
        <title>Genome and transcriptome analyses reveal genes involved in the formation of fine ridges on petal epidermal cells in Hibiscus trionum.</title>
        <authorList>
            <person name="Koshimizu S."/>
            <person name="Masuda S."/>
            <person name="Ishii T."/>
            <person name="Shirasu K."/>
            <person name="Hoshino A."/>
            <person name="Arita M."/>
        </authorList>
    </citation>
    <scope>NUCLEOTIDE SEQUENCE</scope>
    <source>
        <strain evidence="2">Hamamatsu line</strain>
    </source>
</reference>
<dbReference type="OrthoDB" id="1925139at2759"/>
<dbReference type="InterPro" id="IPR018737">
    <property type="entry name" value="DREAM_LIN52"/>
</dbReference>
<accession>A0A9W7JJ99</accession>
<protein>
    <submittedName>
        <fullName evidence="2">Uncharacterized protein</fullName>
    </submittedName>
</protein>
<keyword evidence="3" id="KW-1185">Reference proteome</keyword>
<dbReference type="EMBL" id="BSYR01000065">
    <property type="protein sequence ID" value="GMJ12659.1"/>
    <property type="molecule type" value="Genomic_DNA"/>
</dbReference>
<feature type="compositionally biased region" description="Polar residues" evidence="1">
    <location>
        <begin position="85"/>
        <end position="94"/>
    </location>
</feature>
<proteinExistence type="predicted"/>
<name>A0A9W7JJ99_HIBTR</name>
<evidence type="ECO:0000313" key="2">
    <source>
        <dbReference type="EMBL" id="GMJ12659.1"/>
    </source>
</evidence>
<dbReference type="PANTHER" id="PTHR34555:SF1">
    <property type="entry name" value="INTEGRAL MEMBRANE HEMOLYSIN-III-LIKE PROTEIN"/>
    <property type="match status" value="1"/>
</dbReference>
<comment type="caution">
    <text evidence="2">The sequence shown here is derived from an EMBL/GenBank/DDBJ whole genome shotgun (WGS) entry which is preliminary data.</text>
</comment>
<dbReference type="AlphaFoldDB" id="A0A9W7JJ99"/>
<organism evidence="2 3">
    <name type="scientific">Hibiscus trionum</name>
    <name type="common">Flower of an hour</name>
    <dbReference type="NCBI Taxonomy" id="183268"/>
    <lineage>
        <taxon>Eukaryota</taxon>
        <taxon>Viridiplantae</taxon>
        <taxon>Streptophyta</taxon>
        <taxon>Embryophyta</taxon>
        <taxon>Tracheophyta</taxon>
        <taxon>Spermatophyta</taxon>
        <taxon>Magnoliopsida</taxon>
        <taxon>eudicotyledons</taxon>
        <taxon>Gunneridae</taxon>
        <taxon>Pentapetalae</taxon>
        <taxon>rosids</taxon>
        <taxon>malvids</taxon>
        <taxon>Malvales</taxon>
        <taxon>Malvaceae</taxon>
        <taxon>Malvoideae</taxon>
        <taxon>Hibiscus</taxon>
    </lineage>
</organism>
<evidence type="ECO:0000256" key="1">
    <source>
        <dbReference type="SAM" id="MobiDB-lite"/>
    </source>
</evidence>
<gene>
    <name evidence="2" type="ORF">HRI_004935100</name>
</gene>